<evidence type="ECO:0000256" key="1">
    <source>
        <dbReference type="SAM" id="MobiDB-lite"/>
    </source>
</evidence>
<sequence>MYTCIKIKISSSEKMIERSIKRNYKRPLKNPYMIFMVDCSEALKLMKKKKNFAKFFHERLPYEKKEKKRKTRKTRKIISSLWGIAPKQIKDVYEQIFEDYKKSKPKFIAFCQNELEGQDNSPSQSEDQDSSPSQSEDPSNDTEEIYEHLFNKYIDY</sequence>
<protein>
    <submittedName>
        <fullName evidence="2">Uncharacterized protein</fullName>
    </submittedName>
</protein>
<comment type="caution">
    <text evidence="2">The sequence shown here is derived from an EMBL/GenBank/DDBJ whole genome shotgun (WGS) entry which is preliminary data.</text>
</comment>
<keyword evidence="3" id="KW-1185">Reference proteome</keyword>
<dbReference type="AlphaFoldDB" id="A0A397SPT0"/>
<evidence type="ECO:0000313" key="2">
    <source>
        <dbReference type="EMBL" id="RIA88143.1"/>
    </source>
</evidence>
<proteinExistence type="predicted"/>
<organism evidence="2 3">
    <name type="scientific">Glomus cerebriforme</name>
    <dbReference type="NCBI Taxonomy" id="658196"/>
    <lineage>
        <taxon>Eukaryota</taxon>
        <taxon>Fungi</taxon>
        <taxon>Fungi incertae sedis</taxon>
        <taxon>Mucoromycota</taxon>
        <taxon>Glomeromycotina</taxon>
        <taxon>Glomeromycetes</taxon>
        <taxon>Glomerales</taxon>
        <taxon>Glomeraceae</taxon>
        <taxon>Glomus</taxon>
    </lineage>
</organism>
<feature type="compositionally biased region" description="Low complexity" evidence="1">
    <location>
        <begin position="118"/>
        <end position="137"/>
    </location>
</feature>
<evidence type="ECO:0000313" key="3">
    <source>
        <dbReference type="Proteomes" id="UP000265703"/>
    </source>
</evidence>
<reference evidence="2 3" key="1">
    <citation type="submission" date="2018-06" db="EMBL/GenBank/DDBJ databases">
        <title>Comparative genomics reveals the genomic features of Rhizophagus irregularis, R. cerebriforme, R. diaphanum and Gigaspora rosea, and their symbiotic lifestyle signature.</title>
        <authorList>
            <person name="Morin E."/>
            <person name="San Clemente H."/>
            <person name="Chen E.C.H."/>
            <person name="De La Providencia I."/>
            <person name="Hainaut M."/>
            <person name="Kuo A."/>
            <person name="Kohler A."/>
            <person name="Murat C."/>
            <person name="Tang N."/>
            <person name="Roy S."/>
            <person name="Loubradou J."/>
            <person name="Henrissat B."/>
            <person name="Grigoriev I.V."/>
            <person name="Corradi N."/>
            <person name="Roux C."/>
            <person name="Martin F.M."/>
        </authorList>
    </citation>
    <scope>NUCLEOTIDE SEQUENCE [LARGE SCALE GENOMIC DNA]</scope>
    <source>
        <strain evidence="2 3">DAOM 227022</strain>
    </source>
</reference>
<accession>A0A397SPT0</accession>
<dbReference type="Proteomes" id="UP000265703">
    <property type="component" value="Unassembled WGS sequence"/>
</dbReference>
<dbReference type="EMBL" id="QKYT01000277">
    <property type="protein sequence ID" value="RIA88143.1"/>
    <property type="molecule type" value="Genomic_DNA"/>
</dbReference>
<gene>
    <name evidence="2" type="ORF">C1645_775727</name>
</gene>
<dbReference type="OrthoDB" id="2312437at2759"/>
<name>A0A397SPT0_9GLOM</name>
<feature type="region of interest" description="Disordered" evidence="1">
    <location>
        <begin position="116"/>
        <end position="142"/>
    </location>
</feature>